<feature type="non-terminal residue" evidence="1">
    <location>
        <position position="125"/>
    </location>
</feature>
<name>A0ACA9RKI8_9GLOM</name>
<organism evidence="1 2">
    <name type="scientific">Cetraspora pellucida</name>
    <dbReference type="NCBI Taxonomy" id="1433469"/>
    <lineage>
        <taxon>Eukaryota</taxon>
        <taxon>Fungi</taxon>
        <taxon>Fungi incertae sedis</taxon>
        <taxon>Mucoromycota</taxon>
        <taxon>Glomeromycotina</taxon>
        <taxon>Glomeromycetes</taxon>
        <taxon>Diversisporales</taxon>
        <taxon>Gigasporaceae</taxon>
        <taxon>Cetraspora</taxon>
    </lineage>
</organism>
<evidence type="ECO:0000313" key="2">
    <source>
        <dbReference type="Proteomes" id="UP000789366"/>
    </source>
</evidence>
<proteinExistence type="predicted"/>
<comment type="caution">
    <text evidence="1">The sequence shown here is derived from an EMBL/GenBank/DDBJ whole genome shotgun (WGS) entry which is preliminary data.</text>
</comment>
<gene>
    <name evidence="1" type="ORF">SPELUC_LOCUS17692</name>
</gene>
<sequence length="125" mass="14109">VGPFVYKIMHRQKTRTHATLACINCRRRHEKCERIPEEDICTNCKEYNRLCVSIPGNSSCGATQTHTQYQLTTGIEYSCLTSGVCTQYQLTPSIESYSCLIPEKYQEQLMLCSLGGLYPVSGTTE</sequence>
<accession>A0ACA9RKI8</accession>
<reference evidence="1" key="1">
    <citation type="submission" date="2021-06" db="EMBL/GenBank/DDBJ databases">
        <authorList>
            <person name="Kallberg Y."/>
            <person name="Tangrot J."/>
            <person name="Rosling A."/>
        </authorList>
    </citation>
    <scope>NUCLEOTIDE SEQUENCE</scope>
    <source>
        <strain evidence="1">28 12/20/2015</strain>
    </source>
</reference>
<keyword evidence="2" id="KW-1185">Reference proteome</keyword>
<feature type="non-terminal residue" evidence="1">
    <location>
        <position position="1"/>
    </location>
</feature>
<dbReference type="Proteomes" id="UP000789366">
    <property type="component" value="Unassembled WGS sequence"/>
</dbReference>
<evidence type="ECO:0000313" key="1">
    <source>
        <dbReference type="EMBL" id="CAG8796751.1"/>
    </source>
</evidence>
<dbReference type="EMBL" id="CAJVPW010075080">
    <property type="protein sequence ID" value="CAG8796751.1"/>
    <property type="molecule type" value="Genomic_DNA"/>
</dbReference>
<protein>
    <submittedName>
        <fullName evidence="1">1114_t:CDS:1</fullName>
    </submittedName>
</protein>